<organism evidence="6 7">
    <name type="scientific">Lactuca saligna</name>
    <name type="common">Willowleaf lettuce</name>
    <dbReference type="NCBI Taxonomy" id="75948"/>
    <lineage>
        <taxon>Eukaryota</taxon>
        <taxon>Viridiplantae</taxon>
        <taxon>Streptophyta</taxon>
        <taxon>Embryophyta</taxon>
        <taxon>Tracheophyta</taxon>
        <taxon>Spermatophyta</taxon>
        <taxon>Magnoliopsida</taxon>
        <taxon>eudicotyledons</taxon>
        <taxon>Gunneridae</taxon>
        <taxon>Pentapetalae</taxon>
        <taxon>asterids</taxon>
        <taxon>campanulids</taxon>
        <taxon>Asterales</taxon>
        <taxon>Asteraceae</taxon>
        <taxon>Cichorioideae</taxon>
        <taxon>Cichorieae</taxon>
        <taxon>Lactucinae</taxon>
        <taxon>Lactuca</taxon>
    </lineage>
</organism>
<dbReference type="PANTHER" id="PTHR12542:SF178">
    <property type="entry name" value="EXOCYST SUBUNIT EXO70 FAMILY PROTEIN"/>
    <property type="match status" value="1"/>
</dbReference>
<keyword evidence="2 3" id="KW-0813">Transport</keyword>
<dbReference type="InterPro" id="IPR032710">
    <property type="entry name" value="NTF2-like_dom_sf"/>
</dbReference>
<evidence type="ECO:0000313" key="6">
    <source>
        <dbReference type="EMBL" id="CAI9302027.1"/>
    </source>
</evidence>
<name>A0AA36A203_LACSI</name>
<evidence type="ECO:0000256" key="1">
    <source>
        <dbReference type="ARBA" id="ARBA00006756"/>
    </source>
</evidence>
<proteinExistence type="inferred from homology"/>
<dbReference type="InterPro" id="IPR016159">
    <property type="entry name" value="Cullin_repeat-like_dom_sf"/>
</dbReference>
<keyword evidence="3" id="KW-0268">Exocytosis</keyword>
<evidence type="ECO:0000256" key="3">
    <source>
        <dbReference type="RuleBase" id="RU365026"/>
    </source>
</evidence>
<dbReference type="Gene3D" id="1.20.1280.170">
    <property type="entry name" value="Exocyst complex component Exo70"/>
    <property type="match status" value="1"/>
</dbReference>
<dbReference type="Proteomes" id="UP001177003">
    <property type="component" value="Chromosome 9"/>
</dbReference>
<dbReference type="InterPro" id="IPR046364">
    <property type="entry name" value="Exo70_C"/>
</dbReference>
<keyword evidence="7" id="KW-1185">Reference proteome</keyword>
<evidence type="ECO:0000256" key="4">
    <source>
        <dbReference type="SAM" id="MobiDB-lite"/>
    </source>
</evidence>
<dbReference type="GO" id="GO:0015031">
    <property type="term" value="P:protein transport"/>
    <property type="evidence" value="ECO:0007669"/>
    <property type="project" value="UniProtKB-KW"/>
</dbReference>
<dbReference type="PANTHER" id="PTHR12542">
    <property type="entry name" value="EXOCYST COMPLEX PROTEIN EXO70"/>
    <property type="match status" value="1"/>
</dbReference>
<accession>A0AA36A203</accession>
<dbReference type="SUPFAM" id="SSF74788">
    <property type="entry name" value="Cullin repeat-like"/>
    <property type="match status" value="1"/>
</dbReference>
<evidence type="ECO:0000313" key="7">
    <source>
        <dbReference type="Proteomes" id="UP001177003"/>
    </source>
</evidence>
<sequence length="608" mass="69443">MVNAGDTRSQVLQESLHQLGVEKLSKDDVQKIQWEVLELKIGTWIHFMRIAVKLLFAAEKKVCDQMFEGIESLKDQCFAEVTKGSVAMLLSFGDAIAKSKRSPEKLFVLLDMYEIMRELHSEIELLFSGKACKEIREAAVGLTKRLAQTAKETFGDFEEAVEKDATRTAVADGTVHPLTSYVINYVKFLFDYQSTLKQLFQEFEKGDESNSQLASVTMRIMQALQTNLDGKSKQYKDPALTNLFLMNNIHYMVRSVRRSEAKDLLGDDWVQRHRRIVQQHANQYKRIAWAKILQCLSIQGSTSSGGGDGGNSSGASRALIKDRLKIFNLQFEELHQRQSQWTVPDSELRESLRLAVAEVLLPAYRSFIKRFGALVENGKNPHKYIRSKLKLMSKARVSLPQYVNQSAMAQPLSYSSFNLPESSMETNSKDSQEPKKDQHKETARDIDPLKKVSDDILPHILNLYGSCALPRDFEIYAPDASFEDPLMCAHGVKQIKSAFYSLSKVFSESRIVEYNIKENILPHGRREIVIDNKQYYKFMGKDIDMISLIKLYVEDGKVIRHEDWWNKKPLWNRDTSNVPLVGRIIEMARRGSMLATHAMMKFGKDPTS</sequence>
<dbReference type="AlphaFoldDB" id="A0AA36A203"/>
<protein>
    <recommendedName>
        <fullName evidence="3">Exocyst subunit Exo70 family protein</fullName>
    </recommendedName>
</protein>
<dbReference type="GO" id="GO:0006887">
    <property type="term" value="P:exocytosis"/>
    <property type="evidence" value="ECO:0007669"/>
    <property type="project" value="UniProtKB-KW"/>
</dbReference>
<dbReference type="SUPFAM" id="SSF54427">
    <property type="entry name" value="NTF2-like"/>
    <property type="match status" value="1"/>
</dbReference>
<evidence type="ECO:0000256" key="2">
    <source>
        <dbReference type="ARBA" id="ARBA00022448"/>
    </source>
</evidence>
<dbReference type="GO" id="GO:0005546">
    <property type="term" value="F:phosphatidylinositol-4,5-bisphosphate binding"/>
    <property type="evidence" value="ECO:0007669"/>
    <property type="project" value="InterPro"/>
</dbReference>
<feature type="region of interest" description="Disordered" evidence="4">
    <location>
        <begin position="420"/>
        <end position="445"/>
    </location>
</feature>
<comment type="function">
    <text evidence="3">Component of the exocyst complex.</text>
</comment>
<dbReference type="InterPro" id="IPR004140">
    <property type="entry name" value="Exo70"/>
</dbReference>
<feature type="domain" description="Exocyst complex subunit Exo70 C-terminal" evidence="5">
    <location>
        <begin position="43"/>
        <end position="386"/>
    </location>
</feature>
<keyword evidence="3" id="KW-0653">Protein transport</keyword>
<dbReference type="GO" id="GO:0000145">
    <property type="term" value="C:exocyst"/>
    <property type="evidence" value="ECO:0007669"/>
    <property type="project" value="InterPro"/>
</dbReference>
<gene>
    <name evidence="6" type="ORF">LSALG_LOCUS40538</name>
</gene>
<dbReference type="EMBL" id="OX465085">
    <property type="protein sequence ID" value="CAI9302027.1"/>
    <property type="molecule type" value="Genomic_DNA"/>
</dbReference>
<dbReference type="Pfam" id="PF03081">
    <property type="entry name" value="Exo70_C"/>
    <property type="match status" value="1"/>
</dbReference>
<comment type="similarity">
    <text evidence="1 3">Belongs to the EXO70 family.</text>
</comment>
<evidence type="ECO:0000259" key="5">
    <source>
        <dbReference type="Pfam" id="PF03081"/>
    </source>
</evidence>
<reference evidence="6" key="1">
    <citation type="submission" date="2023-04" db="EMBL/GenBank/DDBJ databases">
        <authorList>
            <person name="Vijverberg K."/>
            <person name="Xiong W."/>
            <person name="Schranz E."/>
        </authorList>
    </citation>
    <scope>NUCLEOTIDE SEQUENCE</scope>
</reference>
<feature type="compositionally biased region" description="Basic and acidic residues" evidence="4">
    <location>
        <begin position="427"/>
        <end position="445"/>
    </location>
</feature>